<organism evidence="2 3">
    <name type="scientific">Marchantia polymorpha</name>
    <name type="common">Common liverwort</name>
    <name type="synonym">Marchantia aquatica</name>
    <dbReference type="NCBI Taxonomy" id="3197"/>
    <lineage>
        <taxon>Eukaryota</taxon>
        <taxon>Viridiplantae</taxon>
        <taxon>Streptophyta</taxon>
        <taxon>Embryophyta</taxon>
        <taxon>Marchantiophyta</taxon>
        <taxon>Marchantiopsida</taxon>
        <taxon>Marchantiidae</taxon>
        <taxon>Marchantiales</taxon>
        <taxon>Marchantiaceae</taxon>
        <taxon>Marchantia</taxon>
    </lineage>
</organism>
<dbReference type="AlphaFoldDB" id="A0A2R6WPG4"/>
<keyword evidence="1" id="KW-0472">Membrane</keyword>
<dbReference type="EMBL" id="KZ772741">
    <property type="protein sequence ID" value="PTQ35745.1"/>
    <property type="molecule type" value="Genomic_DNA"/>
</dbReference>
<dbReference type="Gramene" id="Mp2g24310.1">
    <property type="protein sequence ID" value="Mp2g24310.1.cds"/>
    <property type="gene ID" value="Mp2g24310"/>
</dbReference>
<keyword evidence="3" id="KW-1185">Reference proteome</keyword>
<reference evidence="3" key="1">
    <citation type="journal article" date="2017" name="Cell">
        <title>Insights into land plant evolution garnered from the Marchantia polymorpha genome.</title>
        <authorList>
            <person name="Bowman J.L."/>
            <person name="Kohchi T."/>
            <person name="Yamato K.T."/>
            <person name="Jenkins J."/>
            <person name="Shu S."/>
            <person name="Ishizaki K."/>
            <person name="Yamaoka S."/>
            <person name="Nishihama R."/>
            <person name="Nakamura Y."/>
            <person name="Berger F."/>
            <person name="Adam C."/>
            <person name="Aki S.S."/>
            <person name="Althoff F."/>
            <person name="Araki T."/>
            <person name="Arteaga-Vazquez M.A."/>
            <person name="Balasubrmanian S."/>
            <person name="Barry K."/>
            <person name="Bauer D."/>
            <person name="Boehm C.R."/>
            <person name="Briginshaw L."/>
            <person name="Caballero-Perez J."/>
            <person name="Catarino B."/>
            <person name="Chen F."/>
            <person name="Chiyoda S."/>
            <person name="Chovatia M."/>
            <person name="Davies K.M."/>
            <person name="Delmans M."/>
            <person name="Demura T."/>
            <person name="Dierschke T."/>
            <person name="Dolan L."/>
            <person name="Dorantes-Acosta A.E."/>
            <person name="Eklund D.M."/>
            <person name="Florent S.N."/>
            <person name="Flores-Sandoval E."/>
            <person name="Fujiyama A."/>
            <person name="Fukuzawa H."/>
            <person name="Galik B."/>
            <person name="Grimanelli D."/>
            <person name="Grimwood J."/>
            <person name="Grossniklaus U."/>
            <person name="Hamada T."/>
            <person name="Haseloff J."/>
            <person name="Hetherington A.J."/>
            <person name="Higo A."/>
            <person name="Hirakawa Y."/>
            <person name="Hundley H.N."/>
            <person name="Ikeda Y."/>
            <person name="Inoue K."/>
            <person name="Inoue S.I."/>
            <person name="Ishida S."/>
            <person name="Jia Q."/>
            <person name="Kakita M."/>
            <person name="Kanazawa T."/>
            <person name="Kawai Y."/>
            <person name="Kawashima T."/>
            <person name="Kennedy M."/>
            <person name="Kinose K."/>
            <person name="Kinoshita T."/>
            <person name="Kohara Y."/>
            <person name="Koide E."/>
            <person name="Komatsu K."/>
            <person name="Kopischke S."/>
            <person name="Kubo M."/>
            <person name="Kyozuka J."/>
            <person name="Lagercrantz U."/>
            <person name="Lin S.S."/>
            <person name="Lindquist E."/>
            <person name="Lipzen A.M."/>
            <person name="Lu C.W."/>
            <person name="De Luna E."/>
            <person name="Martienssen R.A."/>
            <person name="Minamino N."/>
            <person name="Mizutani M."/>
            <person name="Mizutani M."/>
            <person name="Mochizuki N."/>
            <person name="Monte I."/>
            <person name="Mosher R."/>
            <person name="Nagasaki H."/>
            <person name="Nakagami H."/>
            <person name="Naramoto S."/>
            <person name="Nishitani K."/>
            <person name="Ohtani M."/>
            <person name="Okamoto T."/>
            <person name="Okumura M."/>
            <person name="Phillips J."/>
            <person name="Pollak B."/>
            <person name="Reinders A."/>
            <person name="Rovekamp M."/>
            <person name="Sano R."/>
            <person name="Sawa S."/>
            <person name="Schmid M.W."/>
            <person name="Shirakawa M."/>
            <person name="Solano R."/>
            <person name="Spunde A."/>
            <person name="Suetsugu N."/>
            <person name="Sugano S."/>
            <person name="Sugiyama A."/>
            <person name="Sun R."/>
            <person name="Suzuki Y."/>
            <person name="Takenaka M."/>
            <person name="Takezawa D."/>
            <person name="Tomogane H."/>
            <person name="Tsuzuki M."/>
            <person name="Ueda T."/>
            <person name="Umeda M."/>
            <person name="Ward J.M."/>
            <person name="Watanabe Y."/>
            <person name="Yazaki K."/>
            <person name="Yokoyama R."/>
            <person name="Yoshitake Y."/>
            <person name="Yotsui I."/>
            <person name="Zachgo S."/>
            <person name="Schmutz J."/>
        </authorList>
    </citation>
    <scope>NUCLEOTIDE SEQUENCE [LARGE SCALE GENOMIC DNA]</scope>
    <source>
        <strain evidence="3">Tak-1</strain>
    </source>
</reference>
<protein>
    <submittedName>
        <fullName evidence="2">Uncharacterized protein</fullName>
    </submittedName>
</protein>
<gene>
    <name evidence="2" type="ORF">MARPO_0069s0080</name>
</gene>
<proteinExistence type="predicted"/>
<sequence length="51" mass="5750">MQAGIVITAGILCKNFVWCLCFVICWEIFTLLFSVPASLDVSFTRQGRFFG</sequence>
<evidence type="ECO:0000313" key="2">
    <source>
        <dbReference type="EMBL" id="PTQ35745.1"/>
    </source>
</evidence>
<dbReference type="Proteomes" id="UP000244005">
    <property type="component" value="Unassembled WGS sequence"/>
</dbReference>
<name>A0A2R6WPG4_MARPO</name>
<evidence type="ECO:0000313" key="3">
    <source>
        <dbReference type="Proteomes" id="UP000244005"/>
    </source>
</evidence>
<keyword evidence="1" id="KW-0812">Transmembrane</keyword>
<evidence type="ECO:0000256" key="1">
    <source>
        <dbReference type="SAM" id="Phobius"/>
    </source>
</evidence>
<feature type="transmembrane region" description="Helical" evidence="1">
    <location>
        <begin position="15"/>
        <end position="39"/>
    </location>
</feature>
<accession>A0A2R6WPG4</accession>
<keyword evidence="1" id="KW-1133">Transmembrane helix</keyword>